<dbReference type="PROSITE" id="PS50048">
    <property type="entry name" value="ZN2_CY6_FUNGAL_2"/>
    <property type="match status" value="1"/>
</dbReference>
<organism evidence="5 6">
    <name type="scientific">Pichia inconspicua</name>
    <dbReference type="NCBI Taxonomy" id="52247"/>
    <lineage>
        <taxon>Eukaryota</taxon>
        <taxon>Fungi</taxon>
        <taxon>Dikarya</taxon>
        <taxon>Ascomycota</taxon>
        <taxon>Saccharomycotina</taxon>
        <taxon>Pichiomycetes</taxon>
        <taxon>Pichiales</taxon>
        <taxon>Pichiaceae</taxon>
        <taxon>Pichia</taxon>
    </lineage>
</organism>
<evidence type="ECO:0000313" key="6">
    <source>
        <dbReference type="Proteomes" id="UP000307173"/>
    </source>
</evidence>
<protein>
    <recommendedName>
        <fullName evidence="4">Zn(2)-C6 fungal-type domain-containing protein</fullName>
    </recommendedName>
</protein>
<keyword evidence="3" id="KW-1133">Transmembrane helix</keyword>
<dbReference type="Pfam" id="PF00172">
    <property type="entry name" value="Zn_clus"/>
    <property type="match status" value="1"/>
</dbReference>
<dbReference type="SUPFAM" id="SSF57701">
    <property type="entry name" value="Zn2/Cys6 DNA-binding domain"/>
    <property type="match status" value="1"/>
</dbReference>
<dbReference type="OrthoDB" id="5419315at2759"/>
<dbReference type="Proteomes" id="UP000307173">
    <property type="component" value="Unassembled WGS sequence"/>
</dbReference>
<dbReference type="GO" id="GO:0045944">
    <property type="term" value="P:positive regulation of transcription by RNA polymerase II"/>
    <property type="evidence" value="ECO:0007669"/>
    <property type="project" value="TreeGrafter"/>
</dbReference>
<evidence type="ECO:0000256" key="2">
    <source>
        <dbReference type="ARBA" id="ARBA00023242"/>
    </source>
</evidence>
<dbReference type="GO" id="GO:0000976">
    <property type="term" value="F:transcription cis-regulatory region binding"/>
    <property type="evidence" value="ECO:0007669"/>
    <property type="project" value="TreeGrafter"/>
</dbReference>
<reference evidence="5 6" key="1">
    <citation type="journal article" date="2019" name="Front. Genet.">
        <title>Whole-Genome Sequencing of the Opportunistic Yeast Pathogen Candida inconspicua Uncovers Its Hybrid Origin.</title>
        <authorList>
            <person name="Mixao V."/>
            <person name="Hansen A.P."/>
            <person name="Saus E."/>
            <person name="Boekhout T."/>
            <person name="Lass-Florl C."/>
            <person name="Gabaldon T."/>
        </authorList>
    </citation>
    <scope>NUCLEOTIDE SEQUENCE [LARGE SCALE GENOMIC DNA]</scope>
    <source>
        <strain evidence="5 6">CBS 180</strain>
    </source>
</reference>
<proteinExistence type="predicted"/>
<dbReference type="Pfam" id="PF11951">
    <property type="entry name" value="Fungal_trans_2"/>
    <property type="match status" value="1"/>
</dbReference>
<evidence type="ECO:0000313" key="5">
    <source>
        <dbReference type="EMBL" id="TID14986.1"/>
    </source>
</evidence>
<keyword evidence="3" id="KW-0472">Membrane</keyword>
<name>A0A4V4NF65_9ASCO</name>
<dbReference type="AlphaFoldDB" id="A0A4V4NF65"/>
<evidence type="ECO:0000259" key="4">
    <source>
        <dbReference type="PROSITE" id="PS50048"/>
    </source>
</evidence>
<feature type="domain" description="Zn(2)-C6 fungal-type" evidence="4">
    <location>
        <begin position="23"/>
        <end position="53"/>
    </location>
</feature>
<dbReference type="GO" id="GO:0000981">
    <property type="term" value="F:DNA-binding transcription factor activity, RNA polymerase II-specific"/>
    <property type="evidence" value="ECO:0007669"/>
    <property type="project" value="InterPro"/>
</dbReference>
<dbReference type="InterPro" id="IPR021858">
    <property type="entry name" value="Fun_TF"/>
</dbReference>
<keyword evidence="2" id="KW-0539">Nucleus</keyword>
<dbReference type="PANTHER" id="PTHR37534">
    <property type="entry name" value="TRANSCRIPTIONAL ACTIVATOR PROTEIN UGA3"/>
    <property type="match status" value="1"/>
</dbReference>
<dbReference type="PANTHER" id="PTHR37534:SF7">
    <property type="entry name" value="TRANSCRIPTIONAL ACTIVATOR PROTEIN UGA3"/>
    <property type="match status" value="1"/>
</dbReference>
<dbReference type="EMBL" id="SELW01000657">
    <property type="protein sequence ID" value="TID14986.1"/>
    <property type="molecule type" value="Genomic_DNA"/>
</dbReference>
<dbReference type="InterPro" id="IPR001138">
    <property type="entry name" value="Zn2Cys6_DnaBD"/>
</dbReference>
<evidence type="ECO:0000256" key="1">
    <source>
        <dbReference type="ARBA" id="ARBA00004123"/>
    </source>
</evidence>
<dbReference type="STRING" id="52247.A0A4V4NF65"/>
<dbReference type="PROSITE" id="PS00463">
    <property type="entry name" value="ZN2_CY6_FUNGAL_1"/>
    <property type="match status" value="1"/>
</dbReference>
<feature type="transmembrane region" description="Helical" evidence="3">
    <location>
        <begin position="642"/>
        <end position="659"/>
    </location>
</feature>
<sequence>MNPKTKKNNNISFVGLGLRSKTGCAGCRKRKKKCDEVHPICGICQKHGTKCEWTRKVKQKYDFNYASMIDSQKQLKLAKSQELKNVNSSKGMRKVAVITQLQNPETIAEKIEKQSTSKKPLRSIKKCGIDIDIDRAVDEIMDDTNRMNDFISKIVNHIKSPAFDPTSNILDLSLTSAVKHAQLLVSNKTPNERDMVVFPNARFSPSQFLHQADNKLDGSLQRTFTSTSKIMEIEHHDNKPEENFAPNKLEELDIYAPMDESQLLENIYITDSDLIEVFKSKELHPYLRPTVHLLLSKNNALRLINPSSPIFKQLDTTGIMFLENYVTNLAMSHLDIGNNQFFLHHALSQASEDPAILYCLVAWGGMFLVGRNNEEANKYTNRSFKLVEEKKEKLSLRFTGFDNQENLKLLLFYGLFQCAEISTGDVNRWFQMLLQSKELLKKYGDLKQFMKANKSSKVAKWIISNVFYHDVLCTRTLDYGTVISIKEYKDVFNDPSYLEDNDYGLDPFYGLSQNLYLILGEVANYRKMMKNSRLPFKFESDNGLSDTISESNYKQTEESWFQIFDWQILNCKPPSEKVELLTKDKSDMKLWEHHLTWYELTQIALRIYIRINFKETEYDDKEIQQLKEKGIKLFDVLIGTKLQTLLGFALLMLGVTSVTKKSRDQMQKMYNRLLNSYEILNVRVCWEIIQLIWKKYDDCVQKNERHYIDWPEVVNAMGWNCCFT</sequence>
<dbReference type="CDD" id="cd00067">
    <property type="entry name" value="GAL4"/>
    <property type="match status" value="1"/>
</dbReference>
<gene>
    <name evidence="5" type="ORF">CANINC_004657</name>
</gene>
<keyword evidence="6" id="KW-1185">Reference proteome</keyword>
<keyword evidence="3" id="KW-0812">Transmembrane</keyword>
<comment type="caution">
    <text evidence="5">The sequence shown here is derived from an EMBL/GenBank/DDBJ whole genome shotgun (WGS) entry which is preliminary data.</text>
</comment>
<accession>A0A4V4NF65</accession>
<dbReference type="GO" id="GO:0005634">
    <property type="term" value="C:nucleus"/>
    <property type="evidence" value="ECO:0007669"/>
    <property type="project" value="UniProtKB-SubCell"/>
</dbReference>
<dbReference type="SMART" id="SM00066">
    <property type="entry name" value="GAL4"/>
    <property type="match status" value="1"/>
</dbReference>
<comment type="subcellular location">
    <subcellularLocation>
        <location evidence="1">Nucleus</location>
    </subcellularLocation>
</comment>
<dbReference type="Gene3D" id="4.10.240.10">
    <property type="entry name" value="Zn(2)-C6 fungal-type DNA-binding domain"/>
    <property type="match status" value="1"/>
</dbReference>
<dbReference type="InterPro" id="IPR036864">
    <property type="entry name" value="Zn2-C6_fun-type_DNA-bd_sf"/>
</dbReference>
<evidence type="ECO:0000256" key="3">
    <source>
        <dbReference type="SAM" id="Phobius"/>
    </source>
</evidence>
<dbReference type="GO" id="GO:0008270">
    <property type="term" value="F:zinc ion binding"/>
    <property type="evidence" value="ECO:0007669"/>
    <property type="project" value="InterPro"/>
</dbReference>